<protein>
    <submittedName>
        <fullName evidence="7">Betaine-aldehyde dehydrogenase</fullName>
    </submittedName>
</protein>
<dbReference type="PROSITE" id="PS00070">
    <property type="entry name" value="ALDEHYDE_DEHYDR_CYS"/>
    <property type="match status" value="1"/>
</dbReference>
<evidence type="ECO:0000313" key="7">
    <source>
        <dbReference type="EMBL" id="GGE07497.1"/>
    </source>
</evidence>
<reference evidence="7 8" key="1">
    <citation type="journal article" date="2014" name="Int. J. Syst. Evol. Microbiol.">
        <title>Complete genome sequence of Corynebacterium casei LMG S-19264T (=DSM 44701T), isolated from a smear-ripened cheese.</title>
        <authorList>
            <consortium name="US DOE Joint Genome Institute (JGI-PGF)"/>
            <person name="Walter F."/>
            <person name="Albersmeier A."/>
            <person name="Kalinowski J."/>
            <person name="Ruckert C."/>
        </authorList>
    </citation>
    <scope>NUCLEOTIDE SEQUENCE [LARGE SCALE GENOMIC DNA]</scope>
    <source>
        <strain evidence="7 8">CGMCC 1.12925</strain>
    </source>
</reference>
<feature type="active site" evidence="4">
    <location>
        <position position="248"/>
    </location>
</feature>
<evidence type="ECO:0000256" key="3">
    <source>
        <dbReference type="ARBA" id="ARBA00023027"/>
    </source>
</evidence>
<keyword evidence="2 5" id="KW-0560">Oxidoreductase</keyword>
<comment type="caution">
    <text evidence="7">The sequence shown here is derived from an EMBL/GenBank/DDBJ whole genome shotgun (WGS) entry which is preliminary data.</text>
</comment>
<dbReference type="GO" id="GO:0016620">
    <property type="term" value="F:oxidoreductase activity, acting on the aldehyde or oxo group of donors, NAD or NADP as acceptor"/>
    <property type="evidence" value="ECO:0007669"/>
    <property type="project" value="InterPro"/>
</dbReference>
<gene>
    <name evidence="7" type="primary">gbsA</name>
    <name evidence="7" type="ORF">GCM10010831_06270</name>
</gene>
<dbReference type="Proteomes" id="UP000599688">
    <property type="component" value="Unassembled WGS sequence"/>
</dbReference>
<dbReference type="FunFam" id="3.40.309.10:FF:000012">
    <property type="entry name" value="Betaine aldehyde dehydrogenase"/>
    <property type="match status" value="1"/>
</dbReference>
<dbReference type="PROSITE" id="PS00687">
    <property type="entry name" value="ALDEHYDE_DEHYDR_GLU"/>
    <property type="match status" value="1"/>
</dbReference>
<dbReference type="PANTHER" id="PTHR43720:SF2">
    <property type="entry name" value="2-AMINOMUCONIC SEMIALDEHYDE DEHYDROGENASE"/>
    <property type="match status" value="1"/>
</dbReference>
<accession>A0A916ZR76</accession>
<proteinExistence type="inferred from homology"/>
<dbReference type="CDD" id="cd07093">
    <property type="entry name" value="ALDH_F8_HMSADH"/>
    <property type="match status" value="1"/>
</dbReference>
<keyword evidence="8" id="KW-1185">Reference proteome</keyword>
<dbReference type="InterPro" id="IPR016161">
    <property type="entry name" value="Ald_DH/histidinol_DH"/>
</dbReference>
<feature type="domain" description="Aldehyde dehydrogenase" evidence="6">
    <location>
        <begin position="13"/>
        <end position="475"/>
    </location>
</feature>
<dbReference type="Gene3D" id="3.40.309.10">
    <property type="entry name" value="Aldehyde Dehydrogenase, Chain A, domain 2"/>
    <property type="match status" value="1"/>
</dbReference>
<dbReference type="InterPro" id="IPR016163">
    <property type="entry name" value="Ald_DH_C"/>
</dbReference>
<dbReference type="EMBL" id="BMGL01000003">
    <property type="protein sequence ID" value="GGE07497.1"/>
    <property type="molecule type" value="Genomic_DNA"/>
</dbReference>
<dbReference type="RefSeq" id="WP_188405315.1">
    <property type="nucleotide sequence ID" value="NZ_BMGL01000003.1"/>
</dbReference>
<evidence type="ECO:0000256" key="1">
    <source>
        <dbReference type="ARBA" id="ARBA00009986"/>
    </source>
</evidence>
<name>A0A916ZR76_9FLAO</name>
<evidence type="ECO:0000256" key="4">
    <source>
        <dbReference type="PROSITE-ProRule" id="PRU10007"/>
    </source>
</evidence>
<dbReference type="InterPro" id="IPR015590">
    <property type="entry name" value="Aldehyde_DH_dom"/>
</dbReference>
<dbReference type="InterPro" id="IPR016162">
    <property type="entry name" value="Ald_DH_N"/>
</dbReference>
<sequence>MEILNYINGKLTKSKSSNYLDLIEPASAITYGSIPKSNADDVDEAVQAAEQAFVEWKNSTVADRSKILQKIADLIEANAEDLAKAESKDNGKPIHLASKIDIPRAADNFSFFAKAITQFSTETHESIGLQTINFTLRKPLGVVGCISPWNLPLYLLTWKIAPALAAGNCVIAKPSEVTPLTAYLLSEICIEAGLPKGVLNIVHGLGNEVGNALVTHPKVKAISFTGGTSTGKHIAKAAASQFKKLSLELGGKNPNLIFADCDYEKMLANTVKSSFTNQGQICLCGSRIFVEERIYEKFKTDFVAKVKKLNLGHPSEASSDLGAIVSKSHLEKIESYVKQINTDEAKLLCGGKRVVLKNFENGYYFEPTVIEVKTNKCSLNQEEIFGPVVTLMPFKDEAEALALANDSRYGLSATLWTKNIDRAMRLSQELESGIVWINTWLNRDLRTPFGGTKQSGMGREGGLEALRFFTEPKNICIAYNELP</sequence>
<comment type="similarity">
    <text evidence="1 5">Belongs to the aldehyde dehydrogenase family.</text>
</comment>
<evidence type="ECO:0000259" key="6">
    <source>
        <dbReference type="Pfam" id="PF00171"/>
    </source>
</evidence>
<dbReference type="Pfam" id="PF00171">
    <property type="entry name" value="Aldedh"/>
    <property type="match status" value="1"/>
</dbReference>
<dbReference type="PANTHER" id="PTHR43720">
    <property type="entry name" value="2-AMINOMUCONIC SEMIALDEHYDE DEHYDROGENASE"/>
    <property type="match status" value="1"/>
</dbReference>
<evidence type="ECO:0000256" key="5">
    <source>
        <dbReference type="RuleBase" id="RU003345"/>
    </source>
</evidence>
<dbReference type="FunFam" id="3.40.605.10:FF:000007">
    <property type="entry name" value="NAD/NADP-dependent betaine aldehyde dehydrogenase"/>
    <property type="match status" value="1"/>
</dbReference>
<keyword evidence="3" id="KW-0520">NAD</keyword>
<dbReference type="InterPro" id="IPR016160">
    <property type="entry name" value="Ald_DH_CS_CYS"/>
</dbReference>
<dbReference type="SUPFAM" id="SSF53720">
    <property type="entry name" value="ALDH-like"/>
    <property type="match status" value="1"/>
</dbReference>
<evidence type="ECO:0000256" key="2">
    <source>
        <dbReference type="ARBA" id="ARBA00023002"/>
    </source>
</evidence>
<organism evidence="7 8">
    <name type="scientific">Psychroflexus salis</name>
    <dbReference type="NCBI Taxonomy" id="1526574"/>
    <lineage>
        <taxon>Bacteria</taxon>
        <taxon>Pseudomonadati</taxon>
        <taxon>Bacteroidota</taxon>
        <taxon>Flavobacteriia</taxon>
        <taxon>Flavobacteriales</taxon>
        <taxon>Flavobacteriaceae</taxon>
        <taxon>Psychroflexus</taxon>
    </lineage>
</organism>
<dbReference type="AlphaFoldDB" id="A0A916ZR76"/>
<dbReference type="InterPro" id="IPR029510">
    <property type="entry name" value="Ald_DH_CS_GLU"/>
</dbReference>
<evidence type="ECO:0000313" key="8">
    <source>
        <dbReference type="Proteomes" id="UP000599688"/>
    </source>
</evidence>
<dbReference type="Gene3D" id="3.40.605.10">
    <property type="entry name" value="Aldehyde Dehydrogenase, Chain A, domain 1"/>
    <property type="match status" value="1"/>
</dbReference>